<comment type="subunit">
    <text evidence="2">Homohexamer.</text>
</comment>
<evidence type="ECO:0000256" key="2">
    <source>
        <dbReference type="ARBA" id="ARBA00011643"/>
    </source>
</evidence>
<reference evidence="7 8" key="1">
    <citation type="submission" date="2018-09" db="EMBL/GenBank/DDBJ databases">
        <title>Comparative Genomics of Wolbachia-Cardinium Dual Endosymbiosis in a Plant-Parasitic Nematode.</title>
        <authorList>
            <person name="Brown A.M.V."/>
            <person name="Wasala S.K."/>
            <person name="Howe D.K."/>
            <person name="Peetz A.B."/>
            <person name="Zasada I.A."/>
            <person name="Denver D.R."/>
        </authorList>
    </citation>
    <scope>NUCLEOTIDE SEQUENCE [LARGE SCALE GENOMIC DNA]</scope>
    <source>
        <strain evidence="7 8">Pp_1</strain>
    </source>
</reference>
<evidence type="ECO:0000313" key="7">
    <source>
        <dbReference type="EMBL" id="ROT47220.1"/>
    </source>
</evidence>
<dbReference type="InterPro" id="IPR036069">
    <property type="entry name" value="DUF34/NIF3_sf"/>
</dbReference>
<gene>
    <name evidence="7" type="ORF">EDM02_03625</name>
</gene>
<evidence type="ECO:0000256" key="4">
    <source>
        <dbReference type="ARBA" id="ARBA00022723"/>
    </source>
</evidence>
<dbReference type="EMBL" id="RARA01000025">
    <property type="protein sequence ID" value="ROT47220.1"/>
    <property type="molecule type" value="Genomic_DNA"/>
</dbReference>
<feature type="binding site" evidence="6">
    <location>
        <position position="115"/>
    </location>
    <ligand>
        <name>a divalent metal cation</name>
        <dbReference type="ChEBI" id="CHEBI:60240"/>
        <label>1</label>
    </ligand>
</feature>
<accession>A0A3N2QBQ8</accession>
<protein>
    <recommendedName>
        <fullName evidence="3 5">GTP cyclohydrolase 1 type 2 homolog</fullName>
    </recommendedName>
</protein>
<proteinExistence type="inferred from homology"/>
<dbReference type="Gene3D" id="3.40.1390.30">
    <property type="entry name" value="NIF3 (NGG1p interacting factor 3)-like"/>
    <property type="match status" value="2"/>
</dbReference>
<dbReference type="InterPro" id="IPR002678">
    <property type="entry name" value="DUF34/NIF3"/>
</dbReference>
<dbReference type="InterPro" id="IPR017221">
    <property type="entry name" value="DUF34/NIF3_bac"/>
</dbReference>
<evidence type="ECO:0000256" key="3">
    <source>
        <dbReference type="ARBA" id="ARBA00022112"/>
    </source>
</evidence>
<comment type="caution">
    <text evidence="7">The sequence shown here is derived from an EMBL/GenBank/DDBJ whole genome shotgun (WGS) entry which is preliminary data.</text>
</comment>
<keyword evidence="8" id="KW-1185">Reference proteome</keyword>
<name>A0A3N2QBQ8_9BACT</name>
<dbReference type="PIRSF" id="PIRSF037489">
    <property type="entry name" value="UCP037489_NIF3_YqfO"/>
    <property type="match status" value="1"/>
</dbReference>
<evidence type="ECO:0000256" key="5">
    <source>
        <dbReference type="PIRNR" id="PIRNR037489"/>
    </source>
</evidence>
<dbReference type="OrthoDB" id="9792792at2"/>
<dbReference type="GO" id="GO:0005737">
    <property type="term" value="C:cytoplasm"/>
    <property type="evidence" value="ECO:0007669"/>
    <property type="project" value="TreeGrafter"/>
</dbReference>
<organism evidence="7 8">
    <name type="scientific">Candidatus Cardinium hertigii</name>
    <dbReference type="NCBI Taxonomy" id="247481"/>
    <lineage>
        <taxon>Bacteria</taxon>
        <taxon>Pseudomonadati</taxon>
        <taxon>Bacteroidota</taxon>
        <taxon>Cytophagia</taxon>
        <taxon>Cytophagales</taxon>
        <taxon>Amoebophilaceae</taxon>
        <taxon>Candidatus Cardinium</taxon>
    </lineage>
</organism>
<comment type="similarity">
    <text evidence="1 5">Belongs to the GTP cyclohydrolase I type 2/NIF3 family.</text>
</comment>
<dbReference type="FunFam" id="3.40.1390.30:FF:000001">
    <property type="entry name" value="GTP cyclohydrolase 1 type 2"/>
    <property type="match status" value="1"/>
</dbReference>
<evidence type="ECO:0000256" key="6">
    <source>
        <dbReference type="PIRSR" id="PIRSR602678-1"/>
    </source>
</evidence>
<sequence length="379" mass="42185">MTIAAPRDSDSTIVVSDVVNYLEQVVQLHYQNTLVKSGLIVGDMCNIVTGILICLDITEIILDEAIEQGCNLIITNQPLLLQPVDKITPESYAGKCVIKAIRHGLSIYIFNTNLDHLGSGASHRIANLMELQNIQPIIPKKEIVYKLTTFVPSHVEKHLIETLYRVGAVLAAHNLAGHVSSIPTKVSYATEPSCSSNFVGSKFEISQESQLTFIIPMHFREKIIQTLLHAHPYEKVTYYVEQIEVTVENMGSGVIGILPIELPAKYFLKYVKTKLTLSYLQHTNYLDQPIKKVAIYAGNGGFLLETVLNKNINTFITTGLQYEQFLAANGKTLMVDIGHYATRLGVKKLILALLSKEFNNIVVLRCKTLTNPIHILTTN</sequence>
<dbReference type="Pfam" id="PF01784">
    <property type="entry name" value="DUF34_NIF3"/>
    <property type="match status" value="1"/>
</dbReference>
<evidence type="ECO:0000313" key="8">
    <source>
        <dbReference type="Proteomes" id="UP000270927"/>
    </source>
</evidence>
<dbReference type="AlphaFoldDB" id="A0A3N2QBQ8"/>
<evidence type="ECO:0000256" key="1">
    <source>
        <dbReference type="ARBA" id="ARBA00006964"/>
    </source>
</evidence>
<dbReference type="PANTHER" id="PTHR13799">
    <property type="entry name" value="NGG1 INTERACTING FACTOR 3"/>
    <property type="match status" value="1"/>
</dbReference>
<dbReference type="Proteomes" id="UP000270927">
    <property type="component" value="Unassembled WGS sequence"/>
</dbReference>
<keyword evidence="4 5" id="KW-0479">Metal-binding</keyword>
<feature type="binding site" evidence="6">
    <location>
        <position position="339"/>
    </location>
    <ligand>
        <name>a divalent metal cation</name>
        <dbReference type="ChEBI" id="CHEBI:60240"/>
        <label>1</label>
    </ligand>
</feature>
<dbReference type="RefSeq" id="WP_123663132.1">
    <property type="nucleotide sequence ID" value="NZ_RARA01000025.1"/>
</dbReference>
<dbReference type="GO" id="GO:0046872">
    <property type="term" value="F:metal ion binding"/>
    <property type="evidence" value="ECO:0007669"/>
    <property type="project" value="UniProtKB-UniRule"/>
</dbReference>
<dbReference type="SUPFAM" id="SSF102705">
    <property type="entry name" value="NIF3 (NGG1p interacting factor 3)-like"/>
    <property type="match status" value="1"/>
</dbReference>
<dbReference type="PANTHER" id="PTHR13799:SF14">
    <property type="entry name" value="GTP CYCLOHYDROLASE 1 TYPE 2 HOMOLOG"/>
    <property type="match status" value="1"/>
</dbReference>